<dbReference type="PANTHER" id="PTHR30012">
    <property type="entry name" value="GENERAL SECRETION PATHWAY PROTEIN"/>
    <property type="match status" value="1"/>
</dbReference>
<evidence type="ECO:0000256" key="4">
    <source>
        <dbReference type="ARBA" id="ARBA00022692"/>
    </source>
</evidence>
<evidence type="ECO:0000256" key="6">
    <source>
        <dbReference type="ARBA" id="ARBA00023136"/>
    </source>
</evidence>
<dbReference type="Pfam" id="PF00482">
    <property type="entry name" value="T2SSF"/>
    <property type="match status" value="2"/>
</dbReference>
<dbReference type="GO" id="GO:0005886">
    <property type="term" value="C:plasma membrane"/>
    <property type="evidence" value="ECO:0007669"/>
    <property type="project" value="UniProtKB-SubCell"/>
</dbReference>
<dbReference type="Gene3D" id="1.20.81.30">
    <property type="entry name" value="Type II secretion system (T2SS), domain F"/>
    <property type="match status" value="2"/>
</dbReference>
<feature type="transmembrane region" description="Helical" evidence="7">
    <location>
        <begin position="416"/>
        <end position="441"/>
    </location>
</feature>
<feature type="transmembrane region" description="Helical" evidence="7">
    <location>
        <begin position="209"/>
        <end position="233"/>
    </location>
</feature>
<evidence type="ECO:0000313" key="9">
    <source>
        <dbReference type="EMBL" id="SHK16774.1"/>
    </source>
</evidence>
<organism evidence="9 10">
    <name type="scientific">Rhodothermus profundi</name>
    <dbReference type="NCBI Taxonomy" id="633813"/>
    <lineage>
        <taxon>Bacteria</taxon>
        <taxon>Pseudomonadati</taxon>
        <taxon>Rhodothermota</taxon>
        <taxon>Rhodothermia</taxon>
        <taxon>Rhodothermales</taxon>
        <taxon>Rhodothermaceae</taxon>
        <taxon>Rhodothermus</taxon>
    </lineage>
</organism>
<keyword evidence="10" id="KW-1185">Reference proteome</keyword>
<dbReference type="InterPro" id="IPR042094">
    <property type="entry name" value="T2SS_GspF_sf"/>
</dbReference>
<keyword evidence="5 7" id="KW-1133">Transmembrane helix</keyword>
<comment type="subcellular location">
    <subcellularLocation>
        <location evidence="1">Cell membrane</location>
        <topology evidence="1">Multi-pass membrane protein</topology>
    </subcellularLocation>
</comment>
<dbReference type="PANTHER" id="PTHR30012:SF0">
    <property type="entry name" value="TYPE II SECRETION SYSTEM PROTEIN F-RELATED"/>
    <property type="match status" value="1"/>
</dbReference>
<dbReference type="Proteomes" id="UP000185812">
    <property type="component" value="Unassembled WGS sequence"/>
</dbReference>
<evidence type="ECO:0000256" key="5">
    <source>
        <dbReference type="ARBA" id="ARBA00022989"/>
    </source>
</evidence>
<protein>
    <submittedName>
        <fullName evidence="9">Type IV pilus assembly protein PilC</fullName>
    </submittedName>
</protein>
<accession>A0A1M6Q907</accession>
<evidence type="ECO:0000256" key="1">
    <source>
        <dbReference type="ARBA" id="ARBA00004651"/>
    </source>
</evidence>
<dbReference type="AlphaFoldDB" id="A0A1M6Q907"/>
<dbReference type="InterPro" id="IPR003004">
    <property type="entry name" value="GspF/PilC"/>
</dbReference>
<dbReference type="STRING" id="633813.SAMN04488087_0518"/>
<feature type="domain" description="Type II secretion system protein GspF" evidence="8">
    <location>
        <begin position="111"/>
        <end position="234"/>
    </location>
</feature>
<keyword evidence="3" id="KW-1003">Cell membrane</keyword>
<evidence type="ECO:0000256" key="3">
    <source>
        <dbReference type="ARBA" id="ARBA00022475"/>
    </source>
</evidence>
<evidence type="ECO:0000313" key="10">
    <source>
        <dbReference type="Proteomes" id="UP000185812"/>
    </source>
</evidence>
<evidence type="ECO:0000256" key="2">
    <source>
        <dbReference type="ARBA" id="ARBA00005745"/>
    </source>
</evidence>
<name>A0A1M6Q907_9BACT</name>
<proteinExistence type="inferred from homology"/>
<feature type="transmembrane region" description="Helical" evidence="7">
    <location>
        <begin position="265"/>
        <end position="283"/>
    </location>
</feature>
<dbReference type="EMBL" id="FRAU01000001">
    <property type="protein sequence ID" value="SHK16774.1"/>
    <property type="molecule type" value="Genomic_DNA"/>
</dbReference>
<evidence type="ECO:0000256" key="7">
    <source>
        <dbReference type="SAM" id="Phobius"/>
    </source>
</evidence>
<comment type="similarity">
    <text evidence="2">Belongs to the GSP F family.</text>
</comment>
<feature type="domain" description="Type II secretion system protein GspF" evidence="8">
    <location>
        <begin position="314"/>
        <end position="433"/>
    </location>
</feature>
<dbReference type="RefSeq" id="WP_072714372.1">
    <property type="nucleotide sequence ID" value="NZ_FRAU01000001.1"/>
</dbReference>
<keyword evidence="6 7" id="KW-0472">Membrane</keyword>
<dbReference type="InterPro" id="IPR018076">
    <property type="entry name" value="T2SS_GspF_dom"/>
</dbReference>
<reference evidence="10" key="1">
    <citation type="submission" date="2016-11" db="EMBL/GenBank/DDBJ databases">
        <authorList>
            <person name="Varghese N."/>
            <person name="Submissions S."/>
        </authorList>
    </citation>
    <scope>NUCLEOTIDE SEQUENCE [LARGE SCALE GENOMIC DNA]</scope>
    <source>
        <strain evidence="10">DSM 22212</strain>
    </source>
</reference>
<evidence type="ECO:0000259" key="8">
    <source>
        <dbReference type="Pfam" id="PF00482"/>
    </source>
</evidence>
<sequence>MPVREFRFSGISLSGVPVQGTVLAPSMRAARKKLAELAKKHGFRPQMLQPRRTFLYKVRHPSGRVITGEQKAYTAEELAQALRKMGLEVIRIERKLLDLQLKPPRTDIIMFVRLAANLLREKLPFDEVLNLLVNDISSSSLRQVIRDLNADLKAGMEAQQAFMKHQHILGKFTAYMLGLASKSGNMAEIFESTARFLERQNEFRKSVRSAMITPAITIVALVATFIWYVWYIFPMTAGLLADLGMELPPMTAATMKFSEWLDRNILWLTLGFAAAVGAFVAFARSEKGQLVVHRWLIKLPIIGGLLHKLNIEIFCRVFAILYSNSGENISVIKIAAEACGNRYMEHRIKTITIPLMVAQGMDLVRAMEASGVFTQMALARFRSGSETGNVRGAAEQMANYYESETTLKLKAVVEGIQTVIAILITIAIAVLTIISSEVALVQPSTTDLMRMGR</sequence>
<keyword evidence="4 7" id="KW-0812">Transmembrane</keyword>
<gene>
    <name evidence="9" type="ORF">SAMN04488087_0518</name>
</gene>